<comment type="caution">
    <text evidence="1">The sequence shown here is derived from an EMBL/GenBank/DDBJ whole genome shotgun (WGS) entry which is preliminary data.</text>
</comment>
<dbReference type="EMBL" id="CADEBC010000562">
    <property type="protein sequence ID" value="CAB3254223.1"/>
    <property type="molecule type" value="Genomic_DNA"/>
</dbReference>
<name>A0A8S1B7L8_ARCPL</name>
<dbReference type="Proteomes" id="UP000494256">
    <property type="component" value="Unassembled WGS sequence"/>
</dbReference>
<evidence type="ECO:0000313" key="3">
    <source>
        <dbReference type="Proteomes" id="UP000494106"/>
    </source>
</evidence>
<gene>
    <name evidence="1" type="ORF">APLA_LOCUS14444</name>
    <name evidence="2" type="ORF">APLA_LOCUS14658</name>
</gene>
<keyword evidence="3" id="KW-1185">Reference proteome</keyword>
<evidence type="ECO:0000313" key="4">
    <source>
        <dbReference type="Proteomes" id="UP000494256"/>
    </source>
</evidence>
<reference evidence="3 4" key="1">
    <citation type="submission" date="2020-04" db="EMBL/GenBank/DDBJ databases">
        <authorList>
            <person name="Wallbank WR R."/>
            <person name="Pardo Diaz C."/>
            <person name="Kozak K."/>
            <person name="Martin S."/>
            <person name="Jiggins C."/>
            <person name="Moest M."/>
            <person name="Warren A I."/>
            <person name="Byers J.R.P. K."/>
            <person name="Montejo-Kovacevich G."/>
            <person name="Yen C E."/>
        </authorList>
    </citation>
    <scope>NUCLEOTIDE SEQUENCE [LARGE SCALE GENOMIC DNA]</scope>
</reference>
<evidence type="ECO:0000313" key="2">
    <source>
        <dbReference type="EMBL" id="CAB3254338.1"/>
    </source>
</evidence>
<organism evidence="1 3">
    <name type="scientific">Arctia plantaginis</name>
    <name type="common">Wood tiger moth</name>
    <name type="synonym">Phalaena plantaginis</name>
    <dbReference type="NCBI Taxonomy" id="874455"/>
    <lineage>
        <taxon>Eukaryota</taxon>
        <taxon>Metazoa</taxon>
        <taxon>Ecdysozoa</taxon>
        <taxon>Arthropoda</taxon>
        <taxon>Hexapoda</taxon>
        <taxon>Insecta</taxon>
        <taxon>Pterygota</taxon>
        <taxon>Neoptera</taxon>
        <taxon>Endopterygota</taxon>
        <taxon>Lepidoptera</taxon>
        <taxon>Glossata</taxon>
        <taxon>Ditrysia</taxon>
        <taxon>Noctuoidea</taxon>
        <taxon>Erebidae</taxon>
        <taxon>Arctiinae</taxon>
        <taxon>Arctia</taxon>
    </lineage>
</organism>
<evidence type="ECO:0000313" key="1">
    <source>
        <dbReference type="EMBL" id="CAB3254223.1"/>
    </source>
</evidence>
<sequence>MFYMVYDVCSCRLERKLSLYTLTVTLYLYERSAASRTLAALGPYLAPLCTWRPVHLVHLVHARHISHWRRGDASRAASRACL</sequence>
<proteinExistence type="predicted"/>
<dbReference type="AlphaFoldDB" id="A0A8S1B7L8"/>
<dbReference type="EMBL" id="CADEBD010000422">
    <property type="protein sequence ID" value="CAB3254338.1"/>
    <property type="molecule type" value="Genomic_DNA"/>
</dbReference>
<dbReference type="Proteomes" id="UP000494106">
    <property type="component" value="Unassembled WGS sequence"/>
</dbReference>
<protein>
    <submittedName>
        <fullName evidence="1">Uncharacterized protein</fullName>
    </submittedName>
</protein>
<accession>A0A8S1B7L8</accession>